<keyword evidence="3" id="KW-1185">Reference proteome</keyword>
<proteinExistence type="predicted"/>
<keyword evidence="1" id="KW-0472">Membrane</keyword>
<reference evidence="2 3" key="1">
    <citation type="submission" date="2021-06" db="EMBL/GenBank/DDBJ databases">
        <title>Caerostris extrusa draft genome.</title>
        <authorList>
            <person name="Kono N."/>
            <person name="Arakawa K."/>
        </authorList>
    </citation>
    <scope>NUCLEOTIDE SEQUENCE [LARGE SCALE GENOMIC DNA]</scope>
</reference>
<protein>
    <submittedName>
        <fullName evidence="2">Uncharacterized protein</fullName>
    </submittedName>
</protein>
<dbReference type="EMBL" id="BPLR01015235">
    <property type="protein sequence ID" value="GIY74611.1"/>
    <property type="molecule type" value="Genomic_DNA"/>
</dbReference>
<sequence>MSERWMQGHLEIKNVWVVLIATNVITHTFPPLLMVIFPEHHRFERGKGSNCLSTCSLAMGHFVWEIRYCRGSSSRNRLSGSKFPDVVYARQHPLDSGNEVKKLKV</sequence>
<organism evidence="2 3">
    <name type="scientific">Caerostris extrusa</name>
    <name type="common">Bark spider</name>
    <name type="synonym">Caerostris bankana</name>
    <dbReference type="NCBI Taxonomy" id="172846"/>
    <lineage>
        <taxon>Eukaryota</taxon>
        <taxon>Metazoa</taxon>
        <taxon>Ecdysozoa</taxon>
        <taxon>Arthropoda</taxon>
        <taxon>Chelicerata</taxon>
        <taxon>Arachnida</taxon>
        <taxon>Araneae</taxon>
        <taxon>Araneomorphae</taxon>
        <taxon>Entelegynae</taxon>
        <taxon>Araneoidea</taxon>
        <taxon>Araneidae</taxon>
        <taxon>Caerostris</taxon>
    </lineage>
</organism>
<evidence type="ECO:0000256" key="1">
    <source>
        <dbReference type="SAM" id="Phobius"/>
    </source>
</evidence>
<gene>
    <name evidence="2" type="ORF">CEXT_668141</name>
</gene>
<dbReference type="AlphaFoldDB" id="A0AAV4VXW5"/>
<keyword evidence="1" id="KW-0812">Transmembrane</keyword>
<evidence type="ECO:0000313" key="2">
    <source>
        <dbReference type="EMBL" id="GIY74611.1"/>
    </source>
</evidence>
<keyword evidence="1" id="KW-1133">Transmembrane helix</keyword>
<feature type="transmembrane region" description="Helical" evidence="1">
    <location>
        <begin position="15"/>
        <end position="37"/>
    </location>
</feature>
<evidence type="ECO:0000313" key="3">
    <source>
        <dbReference type="Proteomes" id="UP001054945"/>
    </source>
</evidence>
<accession>A0AAV4VXW5</accession>
<comment type="caution">
    <text evidence="2">The sequence shown here is derived from an EMBL/GenBank/DDBJ whole genome shotgun (WGS) entry which is preliminary data.</text>
</comment>
<dbReference type="Proteomes" id="UP001054945">
    <property type="component" value="Unassembled WGS sequence"/>
</dbReference>
<name>A0AAV4VXW5_CAEEX</name>